<dbReference type="PROSITE" id="PS50077">
    <property type="entry name" value="HEAT_REPEAT"/>
    <property type="match status" value="1"/>
</dbReference>
<evidence type="ECO:0000256" key="2">
    <source>
        <dbReference type="SAM" id="MobiDB-lite"/>
    </source>
</evidence>
<feature type="compositionally biased region" description="Low complexity" evidence="2">
    <location>
        <begin position="89"/>
        <end position="105"/>
    </location>
</feature>
<feature type="region of interest" description="Disordered" evidence="2">
    <location>
        <begin position="80"/>
        <end position="115"/>
    </location>
</feature>
<feature type="domain" description="TORTIFOLIA1/SINE1-2 N-terminal" evidence="3">
    <location>
        <begin position="117"/>
        <end position="396"/>
    </location>
</feature>
<dbReference type="Gene3D" id="1.25.10.10">
    <property type="entry name" value="Leucine-rich Repeat Variant"/>
    <property type="match status" value="1"/>
</dbReference>
<feature type="compositionally biased region" description="Polar residues" evidence="2">
    <location>
        <begin position="689"/>
        <end position="721"/>
    </location>
</feature>
<dbReference type="InterPro" id="IPR021133">
    <property type="entry name" value="HEAT_type_2"/>
</dbReference>
<proteinExistence type="predicted"/>
<name>A0A0K9NYU2_ZOSMR</name>
<dbReference type="PANTHER" id="PTHR31355:SF8">
    <property type="entry name" value="TORTIFOLIA1-LIKE PROTEIN 3"/>
    <property type="match status" value="1"/>
</dbReference>
<dbReference type="Pfam" id="PF24714">
    <property type="entry name" value="TOR1L1_N"/>
    <property type="match status" value="1"/>
</dbReference>
<dbReference type="SUPFAM" id="SSF48371">
    <property type="entry name" value="ARM repeat"/>
    <property type="match status" value="1"/>
</dbReference>
<dbReference type="PANTHER" id="PTHR31355">
    <property type="entry name" value="MICROTUBULE-ASSOCIATED PROTEIN TORTIFOLIA1"/>
    <property type="match status" value="1"/>
</dbReference>
<dbReference type="InterPro" id="IPR057600">
    <property type="entry name" value="TORTIFOLIA1/SINE1-2_N"/>
</dbReference>
<feature type="region of interest" description="Disordered" evidence="2">
    <location>
        <begin position="424"/>
        <end position="490"/>
    </location>
</feature>
<sequence>MVSKTNDGIRAESVSGNVIHIPNSIRWNWIYDTRLLEDRNQQGGPTANAHRNHRLPPFAPIFILSQLIRNPPLEMALAAKPMHHHHHQQQQQQHYGQCYGQQQRRQGAKNKNGEGVDVKRTANVYLNKLSDRDTEAMGVCELDSMARSLPTDAIPSFLSAISDTRPTDKTPLRRHCVRLLSLLSESHPPHSLTPLIPRMITAVRSRLRDTDTSVRSACVEAVRSIATAASSSSSSSSSSFNVIIKPLCESLLLEQDNNAQIGSALCVAAAVEGLGIGVSVDLQRLMPRLVKLARSNSFKAKPALLALFGTLIVTGVASTDQTLGILVPCLIDFLGSEDWATRKAAADTLMRSADIEDSHLLASFKSSCISSCEPRRFDKVKIVRDAMNQMLDAWKSLPDSFADEDDADGTVKVPISQSASLYKGTTTVRSVPRNRMSRSPPPEASPIRITRKNASSNTRRTTSSQLSHKNPSDWKIETAAPQTQPDEGLVGDNKKVGNENNARFNKQPKQQILFEDISEDKTAKHSNMKETAIEKDFSSCNIDTNENKDLTLIRNQLTQIKNQQSRLVDLLQSFIGSSQNGIRSLESRVHGLEIALDEISKDVSISTRKLSHPSAGACCRLPGADFLSSKFWRRTEGRRLSISNATTSTGIRNSTDKESVDTFKWDKRQLGIQNGFIVNPLAEVDPQPRSCSDASSSRITKTSMYHAASTSSNGKKIPQLS</sequence>
<keyword evidence="5" id="KW-1185">Reference proteome</keyword>
<evidence type="ECO:0000313" key="4">
    <source>
        <dbReference type="EMBL" id="KMZ61142.1"/>
    </source>
</evidence>
<dbReference type="InterPro" id="IPR033337">
    <property type="entry name" value="TORTIFOLIA1/SINE1-2"/>
</dbReference>
<dbReference type="AlphaFoldDB" id="A0A0K9NYU2"/>
<feature type="repeat" description="HEAT" evidence="1">
    <location>
        <begin position="199"/>
        <end position="237"/>
    </location>
</feature>
<dbReference type="InterPro" id="IPR011989">
    <property type="entry name" value="ARM-like"/>
</dbReference>
<feature type="compositionally biased region" description="Low complexity" evidence="2">
    <location>
        <begin position="452"/>
        <end position="464"/>
    </location>
</feature>
<dbReference type="STRING" id="29655.A0A0K9NYU2"/>
<dbReference type="OMA" id="LNHKNWD"/>
<evidence type="ECO:0000256" key="1">
    <source>
        <dbReference type="PROSITE-ProRule" id="PRU00103"/>
    </source>
</evidence>
<dbReference type="Proteomes" id="UP000036987">
    <property type="component" value="Unassembled WGS sequence"/>
</dbReference>
<dbReference type="InterPro" id="IPR016024">
    <property type="entry name" value="ARM-type_fold"/>
</dbReference>
<dbReference type="FunFam" id="1.25.10.10:FF:000549">
    <property type="entry name" value="ARM repeat superfamily protein"/>
    <property type="match status" value="1"/>
</dbReference>
<dbReference type="GO" id="GO:0005874">
    <property type="term" value="C:microtubule"/>
    <property type="evidence" value="ECO:0007669"/>
    <property type="project" value="InterPro"/>
</dbReference>
<evidence type="ECO:0000313" key="5">
    <source>
        <dbReference type="Proteomes" id="UP000036987"/>
    </source>
</evidence>
<reference evidence="5" key="1">
    <citation type="journal article" date="2016" name="Nature">
        <title>The genome of the seagrass Zostera marina reveals angiosperm adaptation to the sea.</title>
        <authorList>
            <person name="Olsen J.L."/>
            <person name="Rouze P."/>
            <person name="Verhelst B."/>
            <person name="Lin Y.-C."/>
            <person name="Bayer T."/>
            <person name="Collen J."/>
            <person name="Dattolo E."/>
            <person name="De Paoli E."/>
            <person name="Dittami S."/>
            <person name="Maumus F."/>
            <person name="Michel G."/>
            <person name="Kersting A."/>
            <person name="Lauritano C."/>
            <person name="Lohaus R."/>
            <person name="Toepel M."/>
            <person name="Tonon T."/>
            <person name="Vanneste K."/>
            <person name="Amirebrahimi M."/>
            <person name="Brakel J."/>
            <person name="Bostroem C."/>
            <person name="Chovatia M."/>
            <person name="Grimwood J."/>
            <person name="Jenkins J.W."/>
            <person name="Jueterbock A."/>
            <person name="Mraz A."/>
            <person name="Stam W.T."/>
            <person name="Tice H."/>
            <person name="Bornberg-Bauer E."/>
            <person name="Green P.J."/>
            <person name="Pearson G.A."/>
            <person name="Procaccini G."/>
            <person name="Duarte C.M."/>
            <person name="Schmutz J."/>
            <person name="Reusch T.B.H."/>
            <person name="Van de Peer Y."/>
        </authorList>
    </citation>
    <scope>NUCLEOTIDE SEQUENCE [LARGE SCALE GENOMIC DNA]</scope>
    <source>
        <strain evidence="5">cv. Finnish</strain>
    </source>
</reference>
<evidence type="ECO:0000259" key="3">
    <source>
        <dbReference type="Pfam" id="PF24714"/>
    </source>
</evidence>
<organism evidence="4 5">
    <name type="scientific">Zostera marina</name>
    <name type="common">Eelgrass</name>
    <dbReference type="NCBI Taxonomy" id="29655"/>
    <lineage>
        <taxon>Eukaryota</taxon>
        <taxon>Viridiplantae</taxon>
        <taxon>Streptophyta</taxon>
        <taxon>Embryophyta</taxon>
        <taxon>Tracheophyta</taxon>
        <taxon>Spermatophyta</taxon>
        <taxon>Magnoliopsida</taxon>
        <taxon>Liliopsida</taxon>
        <taxon>Zosteraceae</taxon>
        <taxon>Zostera</taxon>
    </lineage>
</organism>
<dbReference type="OrthoDB" id="1904066at2759"/>
<comment type="caution">
    <text evidence="4">The sequence shown here is derived from an EMBL/GenBank/DDBJ whole genome shotgun (WGS) entry which is preliminary data.</text>
</comment>
<accession>A0A0K9NYU2</accession>
<protein>
    <submittedName>
        <fullName evidence="4">ARM repeat superfamily protein</fullName>
    </submittedName>
</protein>
<gene>
    <name evidence="4" type="ORF">ZOSMA_54G00730</name>
</gene>
<dbReference type="EMBL" id="LFYR01001529">
    <property type="protein sequence ID" value="KMZ61142.1"/>
    <property type="molecule type" value="Genomic_DNA"/>
</dbReference>
<dbReference type="GO" id="GO:0008017">
    <property type="term" value="F:microtubule binding"/>
    <property type="evidence" value="ECO:0000318"/>
    <property type="project" value="GO_Central"/>
</dbReference>
<feature type="region of interest" description="Disordered" evidence="2">
    <location>
        <begin position="685"/>
        <end position="721"/>
    </location>
</feature>